<organism evidence="3 4">
    <name type="scientific">Pyxidicoccus fallax</name>
    <dbReference type="NCBI Taxonomy" id="394095"/>
    <lineage>
        <taxon>Bacteria</taxon>
        <taxon>Pseudomonadati</taxon>
        <taxon>Myxococcota</taxon>
        <taxon>Myxococcia</taxon>
        <taxon>Myxococcales</taxon>
        <taxon>Cystobacterineae</taxon>
        <taxon>Myxococcaceae</taxon>
        <taxon>Pyxidicoccus</taxon>
    </lineage>
</organism>
<feature type="signal peptide" evidence="2">
    <location>
        <begin position="1"/>
        <end position="26"/>
    </location>
</feature>
<comment type="caution">
    <text evidence="3">The sequence shown here is derived from an EMBL/GenBank/DDBJ whole genome shotgun (WGS) entry which is preliminary data.</text>
</comment>
<name>A0A848LVA9_9BACT</name>
<reference evidence="3 4" key="1">
    <citation type="submission" date="2020-04" db="EMBL/GenBank/DDBJ databases">
        <title>Draft genome of Pyxidicoccus fallax type strain.</title>
        <authorList>
            <person name="Whitworth D.E."/>
        </authorList>
    </citation>
    <scope>NUCLEOTIDE SEQUENCE [LARGE SCALE GENOMIC DNA]</scope>
    <source>
        <strain evidence="3 4">DSM 14698</strain>
    </source>
</reference>
<evidence type="ECO:0000256" key="1">
    <source>
        <dbReference type="SAM" id="MobiDB-lite"/>
    </source>
</evidence>
<accession>A0A848LVA9</accession>
<proteinExistence type="predicted"/>
<evidence type="ECO:0000256" key="2">
    <source>
        <dbReference type="SAM" id="SignalP"/>
    </source>
</evidence>
<dbReference type="Proteomes" id="UP000518300">
    <property type="component" value="Unassembled WGS sequence"/>
</dbReference>
<gene>
    <name evidence="3" type="ORF">HG543_42630</name>
</gene>
<dbReference type="AlphaFoldDB" id="A0A848LVA9"/>
<feature type="region of interest" description="Disordered" evidence="1">
    <location>
        <begin position="70"/>
        <end position="100"/>
    </location>
</feature>
<dbReference type="RefSeq" id="WP_169350687.1">
    <property type="nucleotide sequence ID" value="NZ_JABBJJ010000328.1"/>
</dbReference>
<feature type="chain" id="PRO_5032462803" evidence="2">
    <location>
        <begin position="27"/>
        <end position="100"/>
    </location>
</feature>
<evidence type="ECO:0000313" key="4">
    <source>
        <dbReference type="Proteomes" id="UP000518300"/>
    </source>
</evidence>
<keyword evidence="2" id="KW-0732">Signal</keyword>
<keyword evidence="4" id="KW-1185">Reference proteome</keyword>
<protein>
    <submittedName>
        <fullName evidence="3">Uncharacterized protein</fullName>
    </submittedName>
</protein>
<dbReference type="EMBL" id="JABBJJ010000328">
    <property type="protein sequence ID" value="NMO21502.1"/>
    <property type="molecule type" value="Genomic_DNA"/>
</dbReference>
<sequence length="100" mass="10936">MRNWMKQLGAVLSLFFAVGAPSTALAYPPQCMDVCSCEDLCTSPCYEGTYRTTCSEYVCRDHCRSSDTQASLTEESGKQRESVQQADEAVCSEQAVSAES</sequence>
<evidence type="ECO:0000313" key="3">
    <source>
        <dbReference type="EMBL" id="NMO21502.1"/>
    </source>
</evidence>